<organism evidence="2 3">
    <name type="scientific">Desmospora profundinema</name>
    <dbReference type="NCBI Taxonomy" id="1571184"/>
    <lineage>
        <taxon>Bacteria</taxon>
        <taxon>Bacillati</taxon>
        <taxon>Bacillota</taxon>
        <taxon>Bacilli</taxon>
        <taxon>Bacillales</taxon>
        <taxon>Thermoactinomycetaceae</taxon>
        <taxon>Desmospora</taxon>
    </lineage>
</organism>
<keyword evidence="3" id="KW-1185">Reference proteome</keyword>
<sequence>MTDERGIALPLVLGVMVLVFLLVTATLSQSLQARHSTVTDWQMLRAQYAAESGIARMQEKICQQEQFGTITTQLNGMEVVTQSVIRGGEGVIISTAEGQGVKQTIRVWLDRKTCTVIRWER</sequence>
<keyword evidence="1" id="KW-0472">Membrane</keyword>
<evidence type="ECO:0000313" key="3">
    <source>
        <dbReference type="Proteomes" id="UP001185012"/>
    </source>
</evidence>
<evidence type="ECO:0000256" key="1">
    <source>
        <dbReference type="SAM" id="Phobius"/>
    </source>
</evidence>
<name>A0ABU1IJI8_9BACL</name>
<proteinExistence type="predicted"/>
<keyword evidence="1" id="KW-1133">Transmembrane helix</keyword>
<dbReference type="EMBL" id="JAVDQG010000002">
    <property type="protein sequence ID" value="MDR6224937.1"/>
    <property type="molecule type" value="Genomic_DNA"/>
</dbReference>
<gene>
    <name evidence="2" type="ORF">JOE21_000928</name>
</gene>
<comment type="caution">
    <text evidence="2">The sequence shown here is derived from an EMBL/GenBank/DDBJ whole genome shotgun (WGS) entry which is preliminary data.</text>
</comment>
<keyword evidence="1" id="KW-0812">Transmembrane</keyword>
<evidence type="ECO:0000313" key="2">
    <source>
        <dbReference type="EMBL" id="MDR6224937.1"/>
    </source>
</evidence>
<feature type="transmembrane region" description="Helical" evidence="1">
    <location>
        <begin position="6"/>
        <end position="27"/>
    </location>
</feature>
<protein>
    <submittedName>
        <fullName evidence="2">Uncharacterized protein</fullName>
    </submittedName>
</protein>
<dbReference type="Proteomes" id="UP001185012">
    <property type="component" value="Unassembled WGS sequence"/>
</dbReference>
<accession>A0ABU1IJI8</accession>
<dbReference type="RefSeq" id="WP_309862931.1">
    <property type="nucleotide sequence ID" value="NZ_JAVDQG010000002.1"/>
</dbReference>
<reference evidence="2 3" key="1">
    <citation type="submission" date="2023-07" db="EMBL/GenBank/DDBJ databases">
        <title>Genomic Encyclopedia of Type Strains, Phase IV (KMG-IV): sequencing the most valuable type-strain genomes for metagenomic binning, comparative biology and taxonomic classification.</title>
        <authorList>
            <person name="Goeker M."/>
        </authorList>
    </citation>
    <scope>NUCLEOTIDE SEQUENCE [LARGE SCALE GENOMIC DNA]</scope>
    <source>
        <strain evidence="2 3">DSM 45903</strain>
    </source>
</reference>